<accession>A0A8J7YUD4</accession>
<reference evidence="2" key="1">
    <citation type="submission" date="2021-05" db="EMBL/GenBank/DDBJ databases">
        <title>Genomic insights into ecological role and evolution of a novel Thermoplasmata order Candidatus Sysuiplasmatales.</title>
        <authorList>
            <person name="Yuan Y."/>
        </authorList>
    </citation>
    <scope>NUCLEOTIDE SEQUENCE</scope>
    <source>
        <strain evidence="2">TUT19-bin139</strain>
    </source>
</reference>
<comment type="caution">
    <text evidence="2">The sequence shown here is derived from an EMBL/GenBank/DDBJ whole genome shotgun (WGS) entry which is preliminary data.</text>
</comment>
<protein>
    <submittedName>
        <fullName evidence="2">Ribonuclease H-like domain-containing protein</fullName>
    </submittedName>
</protein>
<dbReference type="SUPFAM" id="SSF53098">
    <property type="entry name" value="Ribonuclease H-like"/>
    <property type="match status" value="1"/>
</dbReference>
<proteinExistence type="predicted"/>
<name>A0A8J7YUD4_9ARCH</name>
<sequence>MLRNTFTIFRGIGPDREYALWKSGIKTWTDLLNDRRCSPSREHEITMAEDALLKSDARYFTRLISQSERWRLCYDFIQGAAFIDVELDGWSRHSEPVVIGVFAQGSFSSFVRGDNLSAVSILRKIGAATMLVSFNGARHDMHYINRVIPGICLRYPVVDIVAMARKAGLSGGLKSVERRLNIRRNRFVELSANGRAVELWHIWKKKRSRGALNLLKMYNMEDTCNLLPVSESIRDILYAKTTGGLLDG</sequence>
<dbReference type="InterPro" id="IPR038720">
    <property type="entry name" value="YprB_RNase_H-like_dom"/>
</dbReference>
<organism evidence="2 3">
    <name type="scientific">Candidatus Sysuiplasma superficiale</name>
    <dbReference type="NCBI Taxonomy" id="2823368"/>
    <lineage>
        <taxon>Archaea</taxon>
        <taxon>Methanobacteriati</taxon>
        <taxon>Thermoplasmatota</taxon>
        <taxon>Thermoplasmata</taxon>
        <taxon>Candidatus Sysuiplasmatales</taxon>
        <taxon>Candidatus Sysuiplasmataceae</taxon>
        <taxon>Candidatus Sysuiplasma</taxon>
    </lineage>
</organism>
<dbReference type="EMBL" id="JAHEAC010000111">
    <property type="protein sequence ID" value="MBX8644849.1"/>
    <property type="molecule type" value="Genomic_DNA"/>
</dbReference>
<dbReference type="PANTHER" id="PTHR38462">
    <property type="entry name" value="EXONUCLEASE-LIKE PROTEIN"/>
    <property type="match status" value="1"/>
</dbReference>
<dbReference type="PANTHER" id="PTHR38462:SF1">
    <property type="entry name" value="YPRB RIBONUCLEASE H-LIKE DOMAIN-CONTAINING PROTEIN"/>
    <property type="match status" value="1"/>
</dbReference>
<evidence type="ECO:0000313" key="3">
    <source>
        <dbReference type="Proteomes" id="UP000750197"/>
    </source>
</evidence>
<evidence type="ECO:0000259" key="1">
    <source>
        <dbReference type="Pfam" id="PF13482"/>
    </source>
</evidence>
<feature type="domain" description="YprB ribonuclease H-like" evidence="1">
    <location>
        <begin position="81"/>
        <end position="231"/>
    </location>
</feature>
<dbReference type="AlphaFoldDB" id="A0A8J7YUD4"/>
<evidence type="ECO:0000313" key="2">
    <source>
        <dbReference type="EMBL" id="MBX8644849.1"/>
    </source>
</evidence>
<dbReference type="InterPro" id="IPR012337">
    <property type="entry name" value="RNaseH-like_sf"/>
</dbReference>
<dbReference type="Proteomes" id="UP000750197">
    <property type="component" value="Unassembled WGS sequence"/>
</dbReference>
<gene>
    <name evidence="2" type="ORF">KIY12_09060</name>
</gene>
<dbReference type="Pfam" id="PF13482">
    <property type="entry name" value="RNase_H_2"/>
    <property type="match status" value="1"/>
</dbReference>